<keyword evidence="6" id="KW-0067">ATP-binding</keyword>
<dbReference type="GO" id="GO:0005524">
    <property type="term" value="F:ATP binding"/>
    <property type="evidence" value="ECO:0007669"/>
    <property type="project" value="UniProtKB-KW"/>
</dbReference>
<feature type="domain" description="Tim44-like" evidence="14">
    <location>
        <begin position="295"/>
        <end position="448"/>
    </location>
</feature>
<dbReference type="Pfam" id="PF04280">
    <property type="entry name" value="Tim44"/>
    <property type="match status" value="1"/>
</dbReference>
<accession>A0AAD5E6V7</accession>
<dbReference type="Gene3D" id="3.10.450.240">
    <property type="match status" value="1"/>
</dbReference>
<evidence type="ECO:0000256" key="9">
    <source>
        <dbReference type="ARBA" id="ARBA00023010"/>
    </source>
</evidence>
<gene>
    <name evidence="15" type="ORF">K450DRAFT_247053</name>
</gene>
<dbReference type="SUPFAM" id="SSF54427">
    <property type="entry name" value="NTF2-like"/>
    <property type="match status" value="1"/>
</dbReference>
<evidence type="ECO:0000313" key="16">
    <source>
        <dbReference type="Proteomes" id="UP001206595"/>
    </source>
</evidence>
<evidence type="ECO:0000259" key="14">
    <source>
        <dbReference type="SMART" id="SM00978"/>
    </source>
</evidence>
<keyword evidence="7 13" id="KW-0653">Protein transport</keyword>
<keyword evidence="4" id="KW-0547">Nucleotide-binding</keyword>
<name>A0AAD5E6V7_UMBRA</name>
<dbReference type="SMART" id="SM00978">
    <property type="entry name" value="Tim44"/>
    <property type="match status" value="1"/>
</dbReference>
<comment type="similarity">
    <text evidence="2 13">Belongs to the Tim44 family.</text>
</comment>
<dbReference type="InterPro" id="IPR017303">
    <property type="entry name" value="Tim44"/>
</dbReference>
<evidence type="ECO:0000256" key="3">
    <source>
        <dbReference type="ARBA" id="ARBA00022448"/>
    </source>
</evidence>
<keyword evidence="10 13" id="KW-0496">Mitochondrion</keyword>
<evidence type="ECO:0000256" key="1">
    <source>
        <dbReference type="ARBA" id="ARBA00004637"/>
    </source>
</evidence>
<dbReference type="Proteomes" id="UP001206595">
    <property type="component" value="Unassembled WGS sequence"/>
</dbReference>
<proteinExistence type="inferred from homology"/>
<evidence type="ECO:0000313" key="15">
    <source>
        <dbReference type="EMBL" id="KAI8578481.1"/>
    </source>
</evidence>
<dbReference type="GO" id="GO:0051087">
    <property type="term" value="F:protein-folding chaperone binding"/>
    <property type="evidence" value="ECO:0007669"/>
    <property type="project" value="InterPro"/>
</dbReference>
<evidence type="ECO:0000256" key="4">
    <source>
        <dbReference type="ARBA" id="ARBA00022741"/>
    </source>
</evidence>
<dbReference type="AlphaFoldDB" id="A0AAD5E6V7"/>
<dbReference type="InterPro" id="IPR032710">
    <property type="entry name" value="NTF2-like_dom_sf"/>
</dbReference>
<keyword evidence="3 13" id="KW-0813">Transport</keyword>
<dbReference type="RefSeq" id="XP_051443485.1">
    <property type="nucleotide sequence ID" value="XM_051590008.1"/>
</dbReference>
<reference evidence="15" key="2">
    <citation type="journal article" date="2022" name="Proc. Natl. Acad. Sci. U.S.A.">
        <title>Diploid-dominant life cycles characterize the early evolution of Fungi.</title>
        <authorList>
            <person name="Amses K.R."/>
            <person name="Simmons D.R."/>
            <person name="Longcore J.E."/>
            <person name="Mondo S.J."/>
            <person name="Seto K."/>
            <person name="Jeronimo G.H."/>
            <person name="Bonds A.E."/>
            <person name="Quandt C.A."/>
            <person name="Davis W.J."/>
            <person name="Chang Y."/>
            <person name="Federici B.A."/>
            <person name="Kuo A."/>
            <person name="LaButti K."/>
            <person name="Pangilinan J."/>
            <person name="Andreopoulos W."/>
            <person name="Tritt A."/>
            <person name="Riley R."/>
            <person name="Hundley H."/>
            <person name="Johnson J."/>
            <person name="Lipzen A."/>
            <person name="Barry K."/>
            <person name="Lang B.F."/>
            <person name="Cuomo C.A."/>
            <person name="Buchler N.E."/>
            <person name="Grigoriev I.V."/>
            <person name="Spatafora J.W."/>
            <person name="Stajich J.E."/>
            <person name="James T.Y."/>
        </authorList>
    </citation>
    <scope>NUCLEOTIDE SEQUENCE</scope>
    <source>
        <strain evidence="15">AG</strain>
    </source>
</reference>
<reference evidence="15" key="1">
    <citation type="submission" date="2021-06" db="EMBL/GenBank/DDBJ databases">
        <authorList>
            <consortium name="DOE Joint Genome Institute"/>
            <person name="Mondo S.J."/>
            <person name="Amses K.R."/>
            <person name="Simmons D.R."/>
            <person name="Longcore J.E."/>
            <person name="Seto K."/>
            <person name="Alves G.H."/>
            <person name="Bonds A.E."/>
            <person name="Quandt C.A."/>
            <person name="Davis W.J."/>
            <person name="Chang Y."/>
            <person name="Letcher P.M."/>
            <person name="Powell M.J."/>
            <person name="Kuo A."/>
            <person name="Labutti K."/>
            <person name="Pangilinan J."/>
            <person name="Andreopoulos W."/>
            <person name="Tritt A."/>
            <person name="Riley R."/>
            <person name="Hundley H."/>
            <person name="Johnson J."/>
            <person name="Lipzen A."/>
            <person name="Barry K."/>
            <person name="Berbee M.L."/>
            <person name="Buchler N.E."/>
            <person name="Grigoriev I.V."/>
            <person name="Spatafora J.W."/>
            <person name="Stajich J.E."/>
            <person name="James T.Y."/>
        </authorList>
    </citation>
    <scope>NUCLEOTIDE SEQUENCE</scope>
    <source>
        <strain evidence="15">AG</strain>
    </source>
</reference>
<evidence type="ECO:0000256" key="5">
    <source>
        <dbReference type="ARBA" id="ARBA00022792"/>
    </source>
</evidence>
<keyword evidence="8" id="KW-0809">Transit peptide</keyword>
<keyword evidence="5 13" id="KW-0999">Mitochondrion inner membrane</keyword>
<keyword evidence="11 13" id="KW-0472">Membrane</keyword>
<dbReference type="GO" id="GO:0005743">
    <property type="term" value="C:mitochondrial inner membrane"/>
    <property type="evidence" value="ECO:0007669"/>
    <property type="project" value="UniProtKB-SubCell"/>
</dbReference>
<evidence type="ECO:0000256" key="10">
    <source>
        <dbReference type="ARBA" id="ARBA00023128"/>
    </source>
</evidence>
<comment type="function">
    <text evidence="13">Essential component of the PAM complex, a complex required for the translocation of transit peptide-containing proteins from the inner membrane into the mitochondrial matrix in an ATP-dependent manner.</text>
</comment>
<evidence type="ECO:0000256" key="7">
    <source>
        <dbReference type="ARBA" id="ARBA00022927"/>
    </source>
</evidence>
<evidence type="ECO:0000256" key="12">
    <source>
        <dbReference type="ARBA" id="ARBA00074309"/>
    </source>
</evidence>
<evidence type="ECO:0000256" key="13">
    <source>
        <dbReference type="PIRNR" id="PIRNR037871"/>
    </source>
</evidence>
<sequence>MFFERQPLPSPACLIFVLFPPMSMYRALATSTIKQSLAYSRPSAVLLKSNPQTVSVRHNSVFKAFVETIKDQVKKNKDLQQGVKSLQDESGKVYDSEALKKARELYEKTAQGVSSETFKQASETIGKHAEKVGSTVNKAWKEASEAEFVKEAAEKYKKASEEINKAADPLKKNPVVGKISESFQTVLKDESGRYGGFVDKETRRKLREEALKKDPLAKAKPVEENPEAGASMVIHKDSAWKESWNKFKEDSSFMQGIFSARKKYEDSDNVFVSYTRAFTDRLQDTFGSIFEESDQAQAIKAFQQVDRTFNLEKFMKEAREYIVPELMDAYLKGDTETLKMWCSEATYNVLTAVAQAQTQQGLISDCKIQDLRDVDLVTAKILDNDIPVLVLSFRTQEVVLFRNAISKEIVFGKEDHIEQVTYACVLTKQVEDLQNPVTGGWRVIDMAKHDSRPTW</sequence>
<evidence type="ECO:0000256" key="2">
    <source>
        <dbReference type="ARBA" id="ARBA00009597"/>
    </source>
</evidence>
<keyword evidence="9 13" id="KW-0811">Translocation</keyword>
<protein>
    <recommendedName>
        <fullName evidence="12 13">Mitochondrial import inner membrane translocase subunit TIM44</fullName>
    </recommendedName>
</protein>
<comment type="caution">
    <text evidence="15">The sequence shown here is derived from an EMBL/GenBank/DDBJ whole genome shotgun (WGS) entry which is preliminary data.</text>
</comment>
<dbReference type="GeneID" id="75915353"/>
<dbReference type="GO" id="GO:0030150">
    <property type="term" value="P:protein import into mitochondrial matrix"/>
    <property type="evidence" value="ECO:0007669"/>
    <property type="project" value="InterPro"/>
</dbReference>
<dbReference type="PANTHER" id="PTHR10721">
    <property type="entry name" value="MITOCHONDRIAL IMPORT INNER MEMBRANE TRANSLOCASE SUBUNIT TIM44"/>
    <property type="match status" value="1"/>
</dbReference>
<evidence type="ECO:0000256" key="6">
    <source>
        <dbReference type="ARBA" id="ARBA00022840"/>
    </source>
</evidence>
<evidence type="ECO:0000256" key="8">
    <source>
        <dbReference type="ARBA" id="ARBA00022946"/>
    </source>
</evidence>
<dbReference type="PANTHER" id="PTHR10721:SF1">
    <property type="entry name" value="MITOCHONDRIAL IMPORT INNER MEMBRANE TRANSLOCASE SUBUNIT TIM44"/>
    <property type="match status" value="1"/>
</dbReference>
<dbReference type="InterPro" id="IPR007379">
    <property type="entry name" value="Tim44-like_dom"/>
</dbReference>
<dbReference type="FunFam" id="3.10.450.240:FF:000002">
    <property type="entry name" value="Mitochondrial import inner membrane translocase subunit TIM44"/>
    <property type="match status" value="1"/>
</dbReference>
<dbReference type="InterPro" id="IPR039544">
    <property type="entry name" value="Tim44-like"/>
</dbReference>
<evidence type="ECO:0000256" key="11">
    <source>
        <dbReference type="ARBA" id="ARBA00023136"/>
    </source>
</evidence>
<comment type="subcellular location">
    <subcellularLocation>
        <location evidence="1">Mitochondrion inner membrane</location>
        <topology evidence="1">Peripheral membrane protein</topology>
    </subcellularLocation>
</comment>
<organism evidence="15 16">
    <name type="scientific">Umbelopsis ramanniana AG</name>
    <dbReference type="NCBI Taxonomy" id="1314678"/>
    <lineage>
        <taxon>Eukaryota</taxon>
        <taxon>Fungi</taxon>
        <taxon>Fungi incertae sedis</taxon>
        <taxon>Mucoromycota</taxon>
        <taxon>Mucoromycotina</taxon>
        <taxon>Umbelopsidomycetes</taxon>
        <taxon>Umbelopsidales</taxon>
        <taxon>Umbelopsidaceae</taxon>
        <taxon>Umbelopsis</taxon>
    </lineage>
</organism>
<keyword evidence="16" id="KW-1185">Reference proteome</keyword>
<dbReference type="PIRSF" id="PIRSF037871">
    <property type="entry name" value="TIM44"/>
    <property type="match status" value="1"/>
</dbReference>
<dbReference type="EMBL" id="MU620929">
    <property type="protein sequence ID" value="KAI8578481.1"/>
    <property type="molecule type" value="Genomic_DNA"/>
</dbReference>